<feature type="domain" description="CobE/GbiG C-terminal" evidence="1">
    <location>
        <begin position="6"/>
        <end position="121"/>
    </location>
</feature>
<dbReference type="OrthoDB" id="7475241at2"/>
<evidence type="ECO:0000313" key="2">
    <source>
        <dbReference type="EMBL" id="SPJ30151.1"/>
    </source>
</evidence>
<dbReference type="Proteomes" id="UP000244898">
    <property type="component" value="Unassembled WGS sequence"/>
</dbReference>
<dbReference type="Gene3D" id="3.30.420.180">
    <property type="entry name" value="CobE/GbiG C-terminal domain"/>
    <property type="match status" value="1"/>
</dbReference>
<dbReference type="EMBL" id="ONZG01000010">
    <property type="protein sequence ID" value="SPJ30151.1"/>
    <property type="molecule type" value="Genomic_DNA"/>
</dbReference>
<accession>A0A2R8CCN8</accession>
<dbReference type="AlphaFoldDB" id="A0A2R8CCN8"/>
<dbReference type="GO" id="GO:0009236">
    <property type="term" value="P:cobalamin biosynthetic process"/>
    <property type="evidence" value="ECO:0007669"/>
    <property type="project" value="InterPro"/>
</dbReference>
<dbReference type="InterPro" id="IPR002750">
    <property type="entry name" value="CobE/GbiG_C"/>
</dbReference>
<reference evidence="3" key="1">
    <citation type="submission" date="2018-03" db="EMBL/GenBank/DDBJ databases">
        <authorList>
            <person name="Rodrigo-Torres L."/>
            <person name="Arahal R. D."/>
            <person name="Lucena T."/>
        </authorList>
    </citation>
    <scope>NUCLEOTIDE SEQUENCE [LARGE SCALE GENOMIC DNA]</scope>
    <source>
        <strain evidence="3">CECT 7615</strain>
    </source>
</reference>
<evidence type="ECO:0000259" key="1">
    <source>
        <dbReference type="Pfam" id="PF01890"/>
    </source>
</evidence>
<gene>
    <name evidence="2" type="ORF">TRM7615_03681</name>
</gene>
<dbReference type="Pfam" id="PF01890">
    <property type="entry name" value="CbiG_C"/>
    <property type="match status" value="1"/>
</dbReference>
<name>A0A2R8CCN8_9RHOB</name>
<protein>
    <recommendedName>
        <fullName evidence="1">CobE/GbiG C-terminal domain-containing protein</fullName>
    </recommendedName>
</protein>
<proteinExistence type="predicted"/>
<dbReference type="InterPro" id="IPR036518">
    <property type="entry name" value="CobE/GbiG_C_sf"/>
</dbReference>
<dbReference type="SUPFAM" id="SSF159664">
    <property type="entry name" value="CobE/GbiG C-terminal domain-like"/>
    <property type="match status" value="1"/>
</dbReference>
<organism evidence="2 3">
    <name type="scientific">Falsiruegeria mediterranea M17</name>
    <dbReference type="NCBI Taxonomy" id="1200281"/>
    <lineage>
        <taxon>Bacteria</taxon>
        <taxon>Pseudomonadati</taxon>
        <taxon>Pseudomonadota</taxon>
        <taxon>Alphaproteobacteria</taxon>
        <taxon>Rhodobacterales</taxon>
        <taxon>Roseobacteraceae</taxon>
        <taxon>Falsiruegeria</taxon>
    </lineage>
</organism>
<sequence>MIVAPIVAGLGFSSQATAHSLRAAYELASAGHDVTALATVADKDGHPALTEFAQHLNLPLHLLPADDLAGQRTLTCSPRSRATYGTGSVAEAAALSAAGPGARLLAPRHISTDRLATCAVAIGVPS</sequence>
<evidence type="ECO:0000313" key="3">
    <source>
        <dbReference type="Proteomes" id="UP000244898"/>
    </source>
</evidence>
<dbReference type="RefSeq" id="WP_108790238.1">
    <property type="nucleotide sequence ID" value="NZ_ONZG01000010.1"/>
</dbReference>
<keyword evidence="3" id="KW-1185">Reference proteome</keyword>